<proteinExistence type="predicted"/>
<sequence>MRQRHQSAIRGWRSNFVNFILEHSKKRAIGGVVARAEFGVPGRGCSPTHDGDSIYRKHCRTAITDMLYEQAVTLAVGSRLSRSRQRHVISTALDFYTKPASFVQIV</sequence>
<dbReference type="Proteomes" id="UP001168821">
    <property type="component" value="Unassembled WGS sequence"/>
</dbReference>
<evidence type="ECO:0000313" key="1">
    <source>
        <dbReference type="EMBL" id="KAJ3655056.1"/>
    </source>
</evidence>
<comment type="caution">
    <text evidence="1">The sequence shown here is derived from an EMBL/GenBank/DDBJ whole genome shotgun (WGS) entry which is preliminary data.</text>
</comment>
<organism evidence="1 2">
    <name type="scientific">Zophobas morio</name>
    <dbReference type="NCBI Taxonomy" id="2755281"/>
    <lineage>
        <taxon>Eukaryota</taxon>
        <taxon>Metazoa</taxon>
        <taxon>Ecdysozoa</taxon>
        <taxon>Arthropoda</taxon>
        <taxon>Hexapoda</taxon>
        <taxon>Insecta</taxon>
        <taxon>Pterygota</taxon>
        <taxon>Neoptera</taxon>
        <taxon>Endopterygota</taxon>
        <taxon>Coleoptera</taxon>
        <taxon>Polyphaga</taxon>
        <taxon>Cucujiformia</taxon>
        <taxon>Tenebrionidae</taxon>
        <taxon>Zophobas</taxon>
    </lineage>
</organism>
<reference evidence="1" key="1">
    <citation type="journal article" date="2023" name="G3 (Bethesda)">
        <title>Whole genome assemblies of Zophobas morio and Tenebrio molitor.</title>
        <authorList>
            <person name="Kaur S."/>
            <person name="Stinson S.A."/>
            <person name="diCenzo G.C."/>
        </authorList>
    </citation>
    <scope>NUCLEOTIDE SEQUENCE</scope>
    <source>
        <strain evidence="1">QUZm001</strain>
    </source>
</reference>
<protein>
    <submittedName>
        <fullName evidence="1">Uncharacterized protein</fullName>
    </submittedName>
</protein>
<keyword evidence="2" id="KW-1185">Reference proteome</keyword>
<dbReference type="EMBL" id="JALNTZ010000004">
    <property type="protein sequence ID" value="KAJ3655056.1"/>
    <property type="molecule type" value="Genomic_DNA"/>
</dbReference>
<name>A0AA38MGC8_9CUCU</name>
<accession>A0AA38MGC8</accession>
<dbReference type="AlphaFoldDB" id="A0AA38MGC8"/>
<gene>
    <name evidence="1" type="ORF">Zmor_014200</name>
</gene>
<evidence type="ECO:0000313" key="2">
    <source>
        <dbReference type="Proteomes" id="UP001168821"/>
    </source>
</evidence>